<dbReference type="Proteomes" id="UP000321947">
    <property type="component" value="Unassembled WGS sequence"/>
</dbReference>
<dbReference type="AlphaFoldDB" id="A0A5A7UDQ5"/>
<name>A0A5A7UDQ5_CUCMM</name>
<dbReference type="EMBL" id="SSTE01011134">
    <property type="protein sequence ID" value="KAA0051651.1"/>
    <property type="molecule type" value="Genomic_DNA"/>
</dbReference>
<evidence type="ECO:0000313" key="1">
    <source>
        <dbReference type="EMBL" id="KAA0051651.1"/>
    </source>
</evidence>
<reference evidence="3 4" key="1">
    <citation type="submission" date="2019-08" db="EMBL/GenBank/DDBJ databases">
        <title>Draft genome sequences of two oriental melons (Cucumis melo L. var makuwa).</title>
        <authorList>
            <person name="Kwon S.-Y."/>
        </authorList>
    </citation>
    <scope>NUCLEOTIDE SEQUENCE [LARGE SCALE GENOMIC DNA]</scope>
    <source>
        <strain evidence="4">cv. Chang Bougi</strain>
        <strain evidence="3">cv. SW 3</strain>
        <tissue evidence="1">Leaf</tissue>
    </source>
</reference>
<dbReference type="OrthoDB" id="1748457at2759"/>
<evidence type="ECO:0000313" key="3">
    <source>
        <dbReference type="Proteomes" id="UP000321393"/>
    </source>
</evidence>
<dbReference type="Proteomes" id="UP000321393">
    <property type="component" value="Unassembled WGS sequence"/>
</dbReference>
<proteinExistence type="predicted"/>
<accession>A0A5A7UDQ5</accession>
<dbReference type="EMBL" id="SSTD01018505">
    <property type="protein sequence ID" value="TYJ97959.1"/>
    <property type="molecule type" value="Genomic_DNA"/>
</dbReference>
<sequence>MLIDFLLTPNSPALLNALRTQWLVTPCTPRFNKLFSYYDKLPYVFGRDKATDHFMETFTNVESDEPIGYEGFDMLDVNEEFQSMYS</sequence>
<organism evidence="1 3">
    <name type="scientific">Cucumis melo var. makuwa</name>
    <name type="common">Oriental melon</name>
    <dbReference type="NCBI Taxonomy" id="1194695"/>
    <lineage>
        <taxon>Eukaryota</taxon>
        <taxon>Viridiplantae</taxon>
        <taxon>Streptophyta</taxon>
        <taxon>Embryophyta</taxon>
        <taxon>Tracheophyta</taxon>
        <taxon>Spermatophyta</taxon>
        <taxon>Magnoliopsida</taxon>
        <taxon>eudicotyledons</taxon>
        <taxon>Gunneridae</taxon>
        <taxon>Pentapetalae</taxon>
        <taxon>rosids</taxon>
        <taxon>fabids</taxon>
        <taxon>Cucurbitales</taxon>
        <taxon>Cucurbitaceae</taxon>
        <taxon>Benincaseae</taxon>
        <taxon>Cucumis</taxon>
    </lineage>
</organism>
<protein>
    <submittedName>
        <fullName evidence="1">Glycine-rich cell wall structural protein 1-like</fullName>
    </submittedName>
</protein>
<gene>
    <name evidence="2" type="ORF">E5676_scaffold234G00630</name>
    <name evidence="1" type="ORF">E6C27_scaffold60G00160</name>
</gene>
<evidence type="ECO:0000313" key="2">
    <source>
        <dbReference type="EMBL" id="TYJ97959.1"/>
    </source>
</evidence>
<evidence type="ECO:0000313" key="4">
    <source>
        <dbReference type="Proteomes" id="UP000321947"/>
    </source>
</evidence>
<comment type="caution">
    <text evidence="1">The sequence shown here is derived from an EMBL/GenBank/DDBJ whole genome shotgun (WGS) entry which is preliminary data.</text>
</comment>